<gene>
    <name evidence="2" type="ORF">FS320_42520</name>
</gene>
<dbReference type="Proteomes" id="UP000403266">
    <property type="component" value="Unassembled WGS sequence"/>
</dbReference>
<evidence type="ECO:0000313" key="3">
    <source>
        <dbReference type="Proteomes" id="UP000403266"/>
    </source>
</evidence>
<comment type="caution">
    <text evidence="2">The sequence shown here is derived from an EMBL/GenBank/DDBJ whole genome shotgun (WGS) entry which is preliminary data.</text>
</comment>
<dbReference type="InterPro" id="IPR018310">
    <property type="entry name" value="Put_endonuclease_Z1-dom"/>
</dbReference>
<dbReference type="RefSeq" id="WP_152718536.1">
    <property type="nucleotide sequence ID" value="NZ_VOSJ01000706.1"/>
</dbReference>
<evidence type="ECO:0000259" key="1">
    <source>
        <dbReference type="Pfam" id="PF10593"/>
    </source>
</evidence>
<dbReference type="AlphaFoldDB" id="A0A5N7MWP3"/>
<evidence type="ECO:0000313" key="2">
    <source>
        <dbReference type="EMBL" id="MPR31371.1"/>
    </source>
</evidence>
<keyword evidence="3" id="KW-1185">Reference proteome</keyword>
<feature type="domain" description="Putative endonuclease Z1" evidence="1">
    <location>
        <begin position="7"/>
        <end position="119"/>
    </location>
</feature>
<name>A0A5N7MWP3_9HYPH</name>
<protein>
    <recommendedName>
        <fullName evidence="1">Putative endonuclease Z1 domain-containing protein</fullName>
    </recommendedName>
</protein>
<dbReference type="OrthoDB" id="436461at2"/>
<proteinExistence type="predicted"/>
<reference evidence="2 3" key="1">
    <citation type="journal article" date="2019" name="Syst. Appl. Microbiol.">
        <title>Microvirga tunisiensis sp. nov., a root nodule symbiotic bacterium isolated from Lupinus micranthus and L. luteus grown in Northern Tunisia.</title>
        <authorList>
            <person name="Msaddak A."/>
            <person name="Rejili M."/>
            <person name="Duran D."/>
            <person name="Mars M."/>
            <person name="Palacios J.M."/>
            <person name="Ruiz-Argueso T."/>
            <person name="Rey L."/>
            <person name="Imperial J."/>
        </authorList>
    </citation>
    <scope>NUCLEOTIDE SEQUENCE [LARGE SCALE GENOMIC DNA]</scope>
    <source>
        <strain evidence="2 3">Lmie10</strain>
    </source>
</reference>
<sequence>MIMGRTLNANDLLEYILRRTSDIRPIVLNSKRDRKAQGDNPTEPRSPFTIIIGGNIVSRGVTFPDLLSMLFTRDVTTKLQQDTYIQRARMFGARGAYLKHFELTIPRVLYDDWHRCFVFHRLAFDSIQSEKKSPVWIGDSRISVSSSASINSATISVYAGEMGFAVFEWDPELDKLMTSEPGSLDLLRRIQERLGEDALPDFVFSFIRTMTKYRGGGLVMHKTLDASRWTKTNATTISRTRGFLGTTQLAIERHPNVQHHIRIVRIGDRARLFYKYIGDIAFSRNTSIAA</sequence>
<accession>A0A5N7MWP3</accession>
<dbReference type="Pfam" id="PF10593">
    <property type="entry name" value="Z1"/>
    <property type="match status" value="1"/>
</dbReference>
<dbReference type="EMBL" id="VOSK01000655">
    <property type="protein sequence ID" value="MPR31371.1"/>
    <property type="molecule type" value="Genomic_DNA"/>
</dbReference>
<organism evidence="2 3">
    <name type="scientific">Microvirga tunisiensis</name>
    <dbReference type="NCBI Taxonomy" id="2108360"/>
    <lineage>
        <taxon>Bacteria</taxon>
        <taxon>Pseudomonadati</taxon>
        <taxon>Pseudomonadota</taxon>
        <taxon>Alphaproteobacteria</taxon>
        <taxon>Hyphomicrobiales</taxon>
        <taxon>Methylobacteriaceae</taxon>
        <taxon>Microvirga</taxon>
    </lineage>
</organism>